<dbReference type="AlphaFoldDB" id="A0ABD5NKF1"/>
<dbReference type="InterPro" id="IPR055713">
    <property type="entry name" value="DUF7289"/>
</dbReference>
<keyword evidence="3" id="KW-1185">Reference proteome</keyword>
<reference evidence="2 3" key="1">
    <citation type="journal article" date="2019" name="Int. J. Syst. Evol. Microbiol.">
        <title>The Global Catalogue of Microorganisms (GCM) 10K type strain sequencing project: providing services to taxonomists for standard genome sequencing and annotation.</title>
        <authorList>
            <consortium name="The Broad Institute Genomics Platform"/>
            <consortium name="The Broad Institute Genome Sequencing Center for Infectious Disease"/>
            <person name="Wu L."/>
            <person name="Ma J."/>
        </authorList>
    </citation>
    <scope>NUCLEOTIDE SEQUENCE [LARGE SCALE GENOMIC DNA]</scope>
    <source>
        <strain evidence="2 3">IBRC-M 10256</strain>
    </source>
</reference>
<evidence type="ECO:0008006" key="4">
    <source>
        <dbReference type="Google" id="ProtNLM"/>
    </source>
</evidence>
<keyword evidence="1" id="KW-0472">Membrane</keyword>
<gene>
    <name evidence="2" type="ORF">ACFOUR_03380</name>
</gene>
<dbReference type="GeneID" id="73904413"/>
<dbReference type="RefSeq" id="WP_256531662.1">
    <property type="nucleotide sequence ID" value="NZ_CP101824.1"/>
</dbReference>
<keyword evidence="1" id="KW-1133">Transmembrane helix</keyword>
<evidence type="ECO:0000313" key="3">
    <source>
        <dbReference type="Proteomes" id="UP001595846"/>
    </source>
</evidence>
<proteinExistence type="predicted"/>
<evidence type="ECO:0000256" key="1">
    <source>
        <dbReference type="SAM" id="Phobius"/>
    </source>
</evidence>
<comment type="caution">
    <text evidence="2">The sequence shown here is derived from an EMBL/GenBank/DDBJ whole genome shotgun (WGS) entry which is preliminary data.</text>
</comment>
<sequence>MIDRTSGHDDRGVTELVGFVIIFGIIISSVGILYMTGFSAMGDVQDHEQTRNAERAMDALGENLNDVVRSEGVTYRAGELSLRSGTISSNSTGTWVNVSVDGQNNPVATANGTFSYESGETTLYYEGGAITRDTAAGGWPISDPPIRCRSDTAIVSLVDLQVDESSVTADGTRRITATQTGTSVETFDDETVELEINSPREGAWQRSLTNAGWTDEGSGQFSCDPSDSAGDEVIVRTTAVQIDYS</sequence>
<organism evidence="2 3">
    <name type="scientific">Halovivax cerinus</name>
    <dbReference type="NCBI Taxonomy" id="1487865"/>
    <lineage>
        <taxon>Archaea</taxon>
        <taxon>Methanobacteriati</taxon>
        <taxon>Methanobacteriota</taxon>
        <taxon>Stenosarchaea group</taxon>
        <taxon>Halobacteria</taxon>
        <taxon>Halobacteriales</taxon>
        <taxon>Natrialbaceae</taxon>
        <taxon>Halovivax</taxon>
    </lineage>
</organism>
<dbReference type="EMBL" id="JBHSAQ010000001">
    <property type="protein sequence ID" value="MFC3957416.1"/>
    <property type="molecule type" value="Genomic_DNA"/>
</dbReference>
<protein>
    <recommendedName>
        <fullName evidence="4">Flagellin</fullName>
    </recommendedName>
</protein>
<evidence type="ECO:0000313" key="2">
    <source>
        <dbReference type="EMBL" id="MFC3957416.1"/>
    </source>
</evidence>
<name>A0ABD5NKF1_9EURY</name>
<dbReference type="Pfam" id="PF23960">
    <property type="entry name" value="DUF7289"/>
    <property type="match status" value="1"/>
</dbReference>
<keyword evidence="1" id="KW-0812">Transmembrane</keyword>
<feature type="transmembrane region" description="Helical" evidence="1">
    <location>
        <begin position="16"/>
        <end position="35"/>
    </location>
</feature>
<accession>A0ABD5NKF1</accession>
<dbReference type="Proteomes" id="UP001595846">
    <property type="component" value="Unassembled WGS sequence"/>
</dbReference>